<sequence length="162" mass="18762">MDKRIQIQSDDLKRLEKLYCEDGHARTLIYRIDDMADLIFANRALRCDIHTMRSLIRQFSEDANAWLDQVCEMSGTPLDERYLEMIEIAKSHKEDIVHHLGDRIDICVNGQVYLGTLLAPNVVIVRRYEPGSTRLMSSRHDEPDEAQTQQPFQKQAPEHPAS</sequence>
<feature type="region of interest" description="Disordered" evidence="1">
    <location>
        <begin position="134"/>
        <end position="162"/>
    </location>
</feature>
<evidence type="ECO:0000313" key="3">
    <source>
        <dbReference type="Proteomes" id="UP000811365"/>
    </source>
</evidence>
<reference evidence="2" key="1">
    <citation type="submission" date="2021-02" db="EMBL/GenBank/DDBJ databases">
        <title>Infant gut strain persistence is associated with maternal origin, phylogeny, and functional potential including surface adhesion and iron acquisition.</title>
        <authorList>
            <person name="Lou Y.C."/>
        </authorList>
    </citation>
    <scope>NUCLEOTIDE SEQUENCE</scope>
    <source>
        <strain evidence="2">L2_039_000G1_dasL2_039_000G1_maxbin2.maxbin.077</strain>
    </source>
</reference>
<dbReference type="EMBL" id="JAGZYH010000094">
    <property type="protein sequence ID" value="MBS6623311.1"/>
    <property type="molecule type" value="Genomic_DNA"/>
</dbReference>
<evidence type="ECO:0000313" key="2">
    <source>
        <dbReference type="EMBL" id="MBS6623311.1"/>
    </source>
</evidence>
<proteinExistence type="predicted"/>
<dbReference type="Proteomes" id="UP000811365">
    <property type="component" value="Unassembled WGS sequence"/>
</dbReference>
<evidence type="ECO:0000256" key="1">
    <source>
        <dbReference type="SAM" id="MobiDB-lite"/>
    </source>
</evidence>
<protein>
    <submittedName>
        <fullName evidence="2">Uncharacterized protein</fullName>
    </submittedName>
</protein>
<name>A0A9E1M106_9FIRM</name>
<accession>A0A9E1M106</accession>
<comment type="caution">
    <text evidence="2">The sequence shown here is derived from an EMBL/GenBank/DDBJ whole genome shotgun (WGS) entry which is preliminary data.</text>
</comment>
<gene>
    <name evidence="2" type="ORF">KH315_14400</name>
</gene>
<dbReference type="AlphaFoldDB" id="A0A9E1M106"/>
<organism evidence="2 3">
    <name type="scientific">Faecalibacterium prausnitzii</name>
    <dbReference type="NCBI Taxonomy" id="853"/>
    <lineage>
        <taxon>Bacteria</taxon>
        <taxon>Bacillati</taxon>
        <taxon>Bacillota</taxon>
        <taxon>Clostridia</taxon>
        <taxon>Eubacteriales</taxon>
        <taxon>Oscillospiraceae</taxon>
        <taxon>Faecalibacterium</taxon>
    </lineage>
</organism>